<evidence type="ECO:0000313" key="1">
    <source>
        <dbReference type="EMBL" id="KAJ7550736.1"/>
    </source>
</evidence>
<keyword evidence="2" id="KW-1185">Reference proteome</keyword>
<protein>
    <submittedName>
        <fullName evidence="1">Uncharacterized protein</fullName>
    </submittedName>
</protein>
<dbReference type="Proteomes" id="UP001162992">
    <property type="component" value="Chromosome 7"/>
</dbReference>
<comment type="caution">
    <text evidence="1">The sequence shown here is derived from an EMBL/GenBank/DDBJ whole genome shotgun (WGS) entry which is preliminary data.</text>
</comment>
<name>A0ACC2D8V7_DIPCM</name>
<dbReference type="EMBL" id="CM055098">
    <property type="protein sequence ID" value="KAJ7550736.1"/>
    <property type="molecule type" value="Genomic_DNA"/>
</dbReference>
<proteinExistence type="predicted"/>
<organism evidence="1 2">
    <name type="scientific">Diphasiastrum complanatum</name>
    <name type="common">Issler's clubmoss</name>
    <name type="synonym">Lycopodium complanatum</name>
    <dbReference type="NCBI Taxonomy" id="34168"/>
    <lineage>
        <taxon>Eukaryota</taxon>
        <taxon>Viridiplantae</taxon>
        <taxon>Streptophyta</taxon>
        <taxon>Embryophyta</taxon>
        <taxon>Tracheophyta</taxon>
        <taxon>Lycopodiopsida</taxon>
        <taxon>Lycopodiales</taxon>
        <taxon>Lycopodiaceae</taxon>
        <taxon>Lycopodioideae</taxon>
        <taxon>Diphasiastrum</taxon>
    </lineage>
</organism>
<sequence length="137" mass="15012">MAPKTNSKTIAKPLCLCSPTSHAGSFRCRLHRSSANRSNISQPSEELISLEKNPNVSLSAGSKVLQQKNNLENVDTRIKGGRALISFAKLPWSNKPATDNFNPKPSRLCKVVYAADTLEEDGMLDAKISSLMSDRLR</sequence>
<accession>A0ACC2D8V7</accession>
<gene>
    <name evidence="1" type="ORF">O6H91_07G115200</name>
</gene>
<evidence type="ECO:0000313" key="2">
    <source>
        <dbReference type="Proteomes" id="UP001162992"/>
    </source>
</evidence>
<reference evidence="2" key="1">
    <citation type="journal article" date="2024" name="Proc. Natl. Acad. Sci. U.S.A.">
        <title>Extraordinary preservation of gene collinearity over three hundred million years revealed in homosporous lycophytes.</title>
        <authorList>
            <person name="Li C."/>
            <person name="Wickell D."/>
            <person name="Kuo L.Y."/>
            <person name="Chen X."/>
            <person name="Nie B."/>
            <person name="Liao X."/>
            <person name="Peng D."/>
            <person name="Ji J."/>
            <person name="Jenkins J."/>
            <person name="Williams M."/>
            <person name="Shu S."/>
            <person name="Plott C."/>
            <person name="Barry K."/>
            <person name="Rajasekar S."/>
            <person name="Grimwood J."/>
            <person name="Han X."/>
            <person name="Sun S."/>
            <person name="Hou Z."/>
            <person name="He W."/>
            <person name="Dai G."/>
            <person name="Sun C."/>
            <person name="Schmutz J."/>
            <person name="Leebens-Mack J.H."/>
            <person name="Li F.W."/>
            <person name="Wang L."/>
        </authorList>
    </citation>
    <scope>NUCLEOTIDE SEQUENCE [LARGE SCALE GENOMIC DNA]</scope>
    <source>
        <strain evidence="2">cv. PW_Plant_1</strain>
    </source>
</reference>